<keyword evidence="2" id="KW-1185">Reference proteome</keyword>
<dbReference type="PANTHER" id="PTHR33050:SF7">
    <property type="entry name" value="RIBONUCLEASE H"/>
    <property type="match status" value="1"/>
</dbReference>
<evidence type="ECO:0000313" key="2">
    <source>
        <dbReference type="Proteomes" id="UP001249851"/>
    </source>
</evidence>
<dbReference type="EMBL" id="JARQWQ010000042">
    <property type="protein sequence ID" value="KAK2558982.1"/>
    <property type="molecule type" value="Genomic_DNA"/>
</dbReference>
<dbReference type="InterPro" id="IPR052055">
    <property type="entry name" value="Hepadnavirus_pol/RT"/>
</dbReference>
<proteinExistence type="predicted"/>
<protein>
    <submittedName>
        <fullName evidence="1">Uncharacterized protein</fullName>
    </submittedName>
</protein>
<name>A0AAD9QCW9_ACRCE</name>
<sequence>MTELFKELGLAASHAKDQLPNTQMLVLGIWFNTDDMTISVPEFRLLELRPEISHWLTLEQATKHQLKVLVGKLSYVCSCVCPGRAFMSRLLNELQLCHSHISIISVLHELKLDLQWWLHYLDKYNGVSVIGTAFLESGEILFSTDATLTGCGAVCEGEYFHDLFPSFITQ</sequence>
<accession>A0AAD9QCW9</accession>
<gene>
    <name evidence="1" type="ORF">P5673_018610</name>
</gene>
<dbReference type="AlphaFoldDB" id="A0AAD9QCW9"/>
<dbReference type="PANTHER" id="PTHR33050">
    <property type="entry name" value="REVERSE TRANSCRIPTASE DOMAIN-CONTAINING PROTEIN"/>
    <property type="match status" value="1"/>
</dbReference>
<evidence type="ECO:0000313" key="1">
    <source>
        <dbReference type="EMBL" id="KAK2558982.1"/>
    </source>
</evidence>
<reference evidence="1" key="2">
    <citation type="journal article" date="2023" name="Science">
        <title>Genomic signatures of disease resistance in endangered staghorn corals.</title>
        <authorList>
            <person name="Vollmer S.V."/>
            <person name="Selwyn J.D."/>
            <person name="Despard B.A."/>
            <person name="Roesel C.L."/>
        </authorList>
    </citation>
    <scope>NUCLEOTIDE SEQUENCE</scope>
    <source>
        <strain evidence="1">K2</strain>
    </source>
</reference>
<comment type="caution">
    <text evidence="1">The sequence shown here is derived from an EMBL/GenBank/DDBJ whole genome shotgun (WGS) entry which is preliminary data.</text>
</comment>
<reference evidence="1" key="1">
    <citation type="journal article" date="2023" name="G3 (Bethesda)">
        <title>Whole genome assembly and annotation of the endangered Caribbean coral Acropora cervicornis.</title>
        <authorList>
            <person name="Selwyn J.D."/>
            <person name="Vollmer S.V."/>
        </authorList>
    </citation>
    <scope>NUCLEOTIDE SEQUENCE</scope>
    <source>
        <strain evidence="1">K2</strain>
    </source>
</reference>
<organism evidence="1 2">
    <name type="scientific">Acropora cervicornis</name>
    <name type="common">Staghorn coral</name>
    <dbReference type="NCBI Taxonomy" id="6130"/>
    <lineage>
        <taxon>Eukaryota</taxon>
        <taxon>Metazoa</taxon>
        <taxon>Cnidaria</taxon>
        <taxon>Anthozoa</taxon>
        <taxon>Hexacorallia</taxon>
        <taxon>Scleractinia</taxon>
        <taxon>Astrocoeniina</taxon>
        <taxon>Acroporidae</taxon>
        <taxon>Acropora</taxon>
    </lineage>
</organism>
<dbReference type="Proteomes" id="UP001249851">
    <property type="component" value="Unassembled WGS sequence"/>
</dbReference>